<accession>A0ABY7H0E3</accession>
<dbReference type="Pfam" id="PF20466">
    <property type="entry name" value="MmeI_TRD"/>
    <property type="match status" value="1"/>
</dbReference>
<evidence type="ECO:0000313" key="8">
    <source>
        <dbReference type="Proteomes" id="UP001164459"/>
    </source>
</evidence>
<dbReference type="InterPro" id="IPR050953">
    <property type="entry name" value="N4_N6_ade-DNA_methylase"/>
</dbReference>
<sequence>MEVEATRAAAARLSSLAARLRRRTGEPERVARFLIRCTFTLIAEALGLAARGGMAALVGRAIAAPDGFAAALGELWAALIWPGEAAALVATPALALRRGELVELYALTEAPWGEIDPVIFGDLLLGALGPGERRRLGAHFTPRAYVERLVALVVDEPLRADWARVQDETLALRSRDEAPAAGRAVRAFLAELAAVRVLDPACGAGNFLVVAHESLRRLEDEVLSFLGADCRESAERAVTPAQMIGIDRSGWTCEVARLVLWIAGLRAGPRGASQRATIVHADALLSPWPPATFVAGNPPFLGKSRLRASLGESYVARLRACYDSAVPESADLVMYWWHRAATLLESGQLRRFGLVTTNSVTQIYNRRVIEGFLRRGAIHLVGAIADHPWVDGPRGAAVRIAMTVAAAGRGDGRCIRVRAGGDEAVERGIISADLRVGVELASARRLLANGGLAGAGVMLGGRGFLLPASAGQESGYVRPIVNGRDVLQRSREVRVIDFTGLSEAAARSAAPAAFERLVAAVQPERARNSRAGRRERYWQFAETMPTTRRTIAGLSRYIVTPETAKHRVFVFVDGAVVPEHPLLAIALDDAFHLAVLSSQIHRLWARANGGTLADRPRYNKSVCFETFPFPACEPEPRAELAALGERLEACRRRLAAAGWTITAMYNAPPAELQAVHAEIDHRVAGAYALAGDGSEAAVLSGLLALNHRRAAEEQAGAIRWLRPR</sequence>
<reference evidence="7" key="1">
    <citation type="submission" date="2022-11" db="EMBL/GenBank/DDBJ databases">
        <title>Minimal conservation of predation-associated metabolite biosynthetic gene clusters underscores biosynthetic potential of Myxococcota including descriptions for ten novel species: Archangium lansinium sp. nov., Myxococcus landrumus sp. nov., Nannocystis bai.</title>
        <authorList>
            <person name="Ahearne A."/>
            <person name="Stevens C."/>
            <person name="Dowd S."/>
        </authorList>
    </citation>
    <scope>NUCLEOTIDE SEQUENCE</scope>
    <source>
        <strain evidence="7">Fl3</strain>
    </source>
</reference>
<dbReference type="InterPro" id="IPR046820">
    <property type="entry name" value="MmeI_TRD"/>
</dbReference>
<evidence type="ECO:0000259" key="6">
    <source>
        <dbReference type="Pfam" id="PF20473"/>
    </source>
</evidence>
<name>A0ABY7H0E3_9BACT</name>
<dbReference type="Pfam" id="PF20473">
    <property type="entry name" value="MmeI_Mtase"/>
    <property type="match status" value="1"/>
</dbReference>
<dbReference type="InterPro" id="IPR029063">
    <property type="entry name" value="SAM-dependent_MTases_sf"/>
</dbReference>
<comment type="catalytic activity">
    <reaction evidence="4">
        <text>a 2'-deoxyadenosine in DNA + S-adenosyl-L-methionine = an N(6)-methyl-2'-deoxyadenosine in DNA + S-adenosyl-L-homocysteine + H(+)</text>
        <dbReference type="Rhea" id="RHEA:15197"/>
        <dbReference type="Rhea" id="RHEA-COMP:12418"/>
        <dbReference type="Rhea" id="RHEA-COMP:12419"/>
        <dbReference type="ChEBI" id="CHEBI:15378"/>
        <dbReference type="ChEBI" id="CHEBI:57856"/>
        <dbReference type="ChEBI" id="CHEBI:59789"/>
        <dbReference type="ChEBI" id="CHEBI:90615"/>
        <dbReference type="ChEBI" id="CHEBI:90616"/>
        <dbReference type="EC" id="2.1.1.72"/>
    </reaction>
</comment>
<dbReference type="SUPFAM" id="SSF53335">
    <property type="entry name" value="S-adenosyl-L-methionine-dependent methyltransferases"/>
    <property type="match status" value="1"/>
</dbReference>
<evidence type="ECO:0000256" key="1">
    <source>
        <dbReference type="ARBA" id="ARBA00011900"/>
    </source>
</evidence>
<dbReference type="RefSeq" id="WP_269035072.1">
    <property type="nucleotide sequence ID" value="NZ_CP114040.1"/>
</dbReference>
<proteinExistence type="predicted"/>
<dbReference type="Gene3D" id="3.40.50.150">
    <property type="entry name" value="Vaccinia Virus protein VP39"/>
    <property type="match status" value="1"/>
</dbReference>
<keyword evidence="3" id="KW-0808">Transferase</keyword>
<feature type="domain" description="MmeI-like target recognition" evidence="5">
    <location>
        <begin position="472"/>
        <end position="631"/>
    </location>
</feature>
<evidence type="ECO:0000313" key="7">
    <source>
        <dbReference type="EMBL" id="WAS92715.1"/>
    </source>
</evidence>
<evidence type="ECO:0000256" key="4">
    <source>
        <dbReference type="ARBA" id="ARBA00047942"/>
    </source>
</evidence>
<dbReference type="InterPro" id="IPR046816">
    <property type="entry name" value="MmeI_Mtase"/>
</dbReference>
<keyword evidence="8" id="KW-1185">Reference proteome</keyword>
<keyword evidence="2" id="KW-0489">Methyltransferase</keyword>
<protein>
    <recommendedName>
        <fullName evidence="1">site-specific DNA-methyltransferase (adenine-specific)</fullName>
        <ecNumber evidence="1">2.1.1.72</ecNumber>
    </recommendedName>
</protein>
<dbReference type="Proteomes" id="UP001164459">
    <property type="component" value="Chromosome"/>
</dbReference>
<dbReference type="PRINTS" id="PR00507">
    <property type="entry name" value="N12N6MTFRASE"/>
</dbReference>
<organism evidence="7 8">
    <name type="scientific">Nannocystis punicea</name>
    <dbReference type="NCBI Taxonomy" id="2995304"/>
    <lineage>
        <taxon>Bacteria</taxon>
        <taxon>Pseudomonadati</taxon>
        <taxon>Myxococcota</taxon>
        <taxon>Polyangia</taxon>
        <taxon>Nannocystales</taxon>
        <taxon>Nannocystaceae</taxon>
        <taxon>Nannocystis</taxon>
    </lineage>
</organism>
<gene>
    <name evidence="7" type="ORF">O0S08_41585</name>
</gene>
<feature type="domain" description="MmeI-like DNA-methyltransferase" evidence="6">
    <location>
        <begin position="182"/>
        <end position="369"/>
    </location>
</feature>
<evidence type="ECO:0000259" key="5">
    <source>
        <dbReference type="Pfam" id="PF20466"/>
    </source>
</evidence>
<dbReference type="EC" id="2.1.1.72" evidence="1"/>
<evidence type="ECO:0000256" key="3">
    <source>
        <dbReference type="ARBA" id="ARBA00022679"/>
    </source>
</evidence>
<dbReference type="EMBL" id="CP114040">
    <property type="protein sequence ID" value="WAS92715.1"/>
    <property type="molecule type" value="Genomic_DNA"/>
</dbReference>
<dbReference type="PANTHER" id="PTHR33841:SF1">
    <property type="entry name" value="DNA METHYLTRANSFERASE A"/>
    <property type="match status" value="1"/>
</dbReference>
<evidence type="ECO:0000256" key="2">
    <source>
        <dbReference type="ARBA" id="ARBA00022603"/>
    </source>
</evidence>
<dbReference type="PANTHER" id="PTHR33841">
    <property type="entry name" value="DNA METHYLTRANSFERASE YEEA-RELATED"/>
    <property type="match status" value="1"/>
</dbReference>